<keyword evidence="1" id="KW-0808">Transferase</keyword>
<dbReference type="SUPFAM" id="SSF55729">
    <property type="entry name" value="Acyl-CoA N-acyltransferases (Nat)"/>
    <property type="match status" value="1"/>
</dbReference>
<dbReference type="Proteomes" id="UP000272464">
    <property type="component" value="Unassembled WGS sequence"/>
</dbReference>
<comment type="caution">
    <text evidence="1">The sequence shown here is derived from an EMBL/GenBank/DDBJ whole genome shotgun (WGS) entry which is preliminary data.</text>
</comment>
<organism evidence="1 2">
    <name type="scientific">Paenibacillus zeisoli</name>
    <dbReference type="NCBI Taxonomy" id="2496267"/>
    <lineage>
        <taxon>Bacteria</taxon>
        <taxon>Bacillati</taxon>
        <taxon>Bacillota</taxon>
        <taxon>Bacilli</taxon>
        <taxon>Bacillales</taxon>
        <taxon>Paenibacillaceae</taxon>
        <taxon>Paenibacillus</taxon>
    </lineage>
</organism>
<proteinExistence type="predicted"/>
<dbReference type="AlphaFoldDB" id="A0A433XHC8"/>
<accession>A0A433XHC8</accession>
<dbReference type="GO" id="GO:0016740">
    <property type="term" value="F:transferase activity"/>
    <property type="evidence" value="ECO:0007669"/>
    <property type="project" value="UniProtKB-KW"/>
</dbReference>
<protein>
    <submittedName>
        <fullName evidence="1">GNAT family N-acetyltransferase</fullName>
    </submittedName>
</protein>
<gene>
    <name evidence="1" type="ORF">EJP77_07445</name>
</gene>
<evidence type="ECO:0000313" key="1">
    <source>
        <dbReference type="EMBL" id="RUT33475.1"/>
    </source>
</evidence>
<dbReference type="OrthoDB" id="116151at2"/>
<reference evidence="1 2" key="1">
    <citation type="submission" date="2018-12" db="EMBL/GenBank/DDBJ databases">
        <authorList>
            <person name="Sun L."/>
            <person name="Chen Z."/>
        </authorList>
    </citation>
    <scope>NUCLEOTIDE SEQUENCE [LARGE SCALE GENOMIC DNA]</scope>
    <source>
        <strain evidence="1 2">3-5-3</strain>
    </source>
</reference>
<evidence type="ECO:0000313" key="2">
    <source>
        <dbReference type="Proteomes" id="UP000272464"/>
    </source>
</evidence>
<dbReference type="RefSeq" id="WP_127198589.1">
    <property type="nucleotide sequence ID" value="NZ_RZNX01000002.1"/>
</dbReference>
<name>A0A433XHC8_9BACL</name>
<keyword evidence="2" id="KW-1185">Reference proteome</keyword>
<dbReference type="InterPro" id="IPR016181">
    <property type="entry name" value="Acyl_CoA_acyltransferase"/>
</dbReference>
<dbReference type="Gene3D" id="3.40.630.30">
    <property type="match status" value="1"/>
</dbReference>
<sequence length="315" mass="36302">MYDMKLLERWAEFNRQKWGCRAVIRSFQAPGSNSRCESLFFFNRRGKLYLPPLNPYHPTLFHPTPTSKPHRLSSQWHEVAAQMILEMRASMGSAGFCLPPEFTDVRPFIWQGFEGRVKYTYYLEFPFRLENASGEIRGRIKRAASEGYYAKRTTNMNEVHSCLIGTETRQGFSHQLSLEDLELAQELLGEEAFRCYVCYSREGEPVSASVVLMLDPDRPQGWIAGSKVEHLSKGVVQLLQSVLLQDLSDLGMKGFDFAGANIPSVAKSKAPWGAYLVPYYLIKKPVFKDVLRVTWNWWRFGRFKRRFTQTKTPSG</sequence>
<dbReference type="EMBL" id="RZNX01000002">
    <property type="protein sequence ID" value="RUT33475.1"/>
    <property type="molecule type" value="Genomic_DNA"/>
</dbReference>